<dbReference type="InterPro" id="IPR007844">
    <property type="entry name" value="AsmA"/>
</dbReference>
<dbReference type="Proteomes" id="UP000464657">
    <property type="component" value="Chromosome"/>
</dbReference>
<reference evidence="4 5" key="1">
    <citation type="journal article" date="2013" name="Int. J. Syst. Evol. Microbiol.">
        <title>Kordia antarctica sp. nov., isolated from Antarctic seawater.</title>
        <authorList>
            <person name="Baek K."/>
            <person name="Choi A."/>
            <person name="Kang I."/>
            <person name="Lee K."/>
            <person name="Cho J.C."/>
        </authorList>
    </citation>
    <scope>NUCLEOTIDE SEQUENCE [LARGE SCALE GENOMIC DNA]</scope>
    <source>
        <strain evidence="4 5">IMCC3317</strain>
    </source>
</reference>
<proteinExistence type="predicted"/>
<name>A0A7L4ZP11_9FLAO</name>
<feature type="domain" description="AsmA" evidence="3">
    <location>
        <begin position="4"/>
        <end position="653"/>
    </location>
</feature>
<keyword evidence="2" id="KW-1133">Transmembrane helix</keyword>
<feature type="compositionally biased region" description="Basic and acidic residues" evidence="1">
    <location>
        <begin position="870"/>
        <end position="894"/>
    </location>
</feature>
<evidence type="ECO:0000313" key="5">
    <source>
        <dbReference type="Proteomes" id="UP000464657"/>
    </source>
</evidence>
<evidence type="ECO:0000313" key="4">
    <source>
        <dbReference type="EMBL" id="QHI38230.1"/>
    </source>
</evidence>
<evidence type="ECO:0000259" key="3">
    <source>
        <dbReference type="Pfam" id="PF05170"/>
    </source>
</evidence>
<keyword evidence="2" id="KW-0812">Transmembrane</keyword>
<feature type="region of interest" description="Disordered" evidence="1">
    <location>
        <begin position="837"/>
        <end position="894"/>
    </location>
</feature>
<feature type="compositionally biased region" description="Polar residues" evidence="1">
    <location>
        <begin position="844"/>
        <end position="859"/>
    </location>
</feature>
<dbReference type="InterPro" id="IPR052894">
    <property type="entry name" value="AsmA-related"/>
</dbReference>
<evidence type="ECO:0000256" key="1">
    <source>
        <dbReference type="SAM" id="MobiDB-lite"/>
    </source>
</evidence>
<dbReference type="EMBL" id="CP019288">
    <property type="protein sequence ID" value="QHI38230.1"/>
    <property type="molecule type" value="Genomic_DNA"/>
</dbReference>
<protein>
    <recommendedName>
        <fullName evidence="3">AsmA domain-containing protein</fullName>
    </recommendedName>
</protein>
<sequence length="894" mass="97895">MKVKKVLKITGITILVLIIALAAAPFLFKGKIVAMVKETINENVNAKVDFADVDVSFFRNFPKASIVLQDVKVINNAPFENDTLFYGKEVAVTTAIGELFKGPNEAIHIYSFTIDNAKLNITVDEDGNANYDIAKPSETPTAENASETSDFKFKIDNYHVYNTDIQYYDAKSKTSLIIHKLQHEGFGDFSLEKSELDTKTDALVSFGIDGMKYINKQQVALDALIGMDLTTNTYTFLENNALINQLPLKFDGFVKVNADSQEIQLTLQTPSSDFKNFLAVIPEAYAKNITDVKTAGNFEVSGEIKGISNAERIPNIDIKVVSTNASFKYPDLPKSVENININAQLKNTTGKVADTYLDINNLAFKIDEDSFRGNGILSQLMTNPKVDATIVGKLNLGNISKAYPIELNKELSGILDANLTTSFDMAAIENQKYDRIKNNGNLKITDFLFSSKDVVNPLAISEASIDFVPGRITLKKFDATSGKSDFNATGTIENLLGFLFNEGKLKGNFNVNSNEFHVNDFMVASTAGSKNQNSEVKKGEALKIPAFLDCNINVNSQKVFYDNIELTNVKGNLALDNGEAILNDVTSDLFDGKIKMSGLVSTRNEVPTFAMDLDMNSFDLSKSFNGLELLQSIAPIAKALNGKLNTTISLKGNLSESYTLNLTTISGNAFAELLTTTLKSTNIDFFNTINEKLTFIDLNKISIEDIKTRLSFEDGKVNVKPFSFTYKEIEITIAGSHGFDQSLNYNATFQIPAKYLGTEVTSLLSQIKSEEAKNVTIPVSTKITGNFTSPNFTTDLASATKDLLVKLGKLKAQEALGNINTGNDTVDDILGGLIKGNDTKKDSTVTTPNSTSDKVTSVLGSLLGNRKKKKEAEEKAKREAAAKKQQEKAKDSVN</sequence>
<dbReference type="Pfam" id="PF05170">
    <property type="entry name" value="AsmA"/>
    <property type="match status" value="1"/>
</dbReference>
<dbReference type="AlphaFoldDB" id="A0A7L4ZP11"/>
<dbReference type="OrthoDB" id="596403at2"/>
<feature type="transmembrane region" description="Helical" evidence="2">
    <location>
        <begin position="7"/>
        <end position="28"/>
    </location>
</feature>
<evidence type="ECO:0000256" key="2">
    <source>
        <dbReference type="SAM" id="Phobius"/>
    </source>
</evidence>
<dbReference type="PANTHER" id="PTHR30441:SF8">
    <property type="entry name" value="DUF748 DOMAIN-CONTAINING PROTEIN"/>
    <property type="match status" value="1"/>
</dbReference>
<dbReference type="GO" id="GO:0090313">
    <property type="term" value="P:regulation of protein targeting to membrane"/>
    <property type="evidence" value="ECO:0007669"/>
    <property type="project" value="TreeGrafter"/>
</dbReference>
<dbReference type="PANTHER" id="PTHR30441">
    <property type="entry name" value="DUF748 DOMAIN-CONTAINING PROTEIN"/>
    <property type="match status" value="1"/>
</dbReference>
<accession>A0A7L4ZP11</accession>
<keyword evidence="2" id="KW-0472">Membrane</keyword>
<dbReference type="GO" id="GO:0005886">
    <property type="term" value="C:plasma membrane"/>
    <property type="evidence" value="ECO:0007669"/>
    <property type="project" value="TreeGrafter"/>
</dbReference>
<dbReference type="KEGG" id="kan:IMCC3317_36170"/>
<gene>
    <name evidence="4" type="ORF">IMCC3317_36170</name>
</gene>
<keyword evidence="5" id="KW-1185">Reference proteome</keyword>
<organism evidence="4 5">
    <name type="scientific">Kordia antarctica</name>
    <dbReference type="NCBI Taxonomy" id="1218801"/>
    <lineage>
        <taxon>Bacteria</taxon>
        <taxon>Pseudomonadati</taxon>
        <taxon>Bacteroidota</taxon>
        <taxon>Flavobacteriia</taxon>
        <taxon>Flavobacteriales</taxon>
        <taxon>Flavobacteriaceae</taxon>
        <taxon>Kordia</taxon>
    </lineage>
</organism>
<dbReference type="RefSeq" id="WP_160130791.1">
    <property type="nucleotide sequence ID" value="NZ_CP019288.1"/>
</dbReference>